<accession>A0A377NRT8</accession>
<reference evidence="1" key="2">
    <citation type="submission" date="2023-10" db="EMBL/GenBank/DDBJ databases">
        <authorList>
            <person name="Leclercq S."/>
        </authorList>
    </citation>
    <scope>NUCLEOTIDE SEQUENCE</scope>
    <source>
        <strain evidence="1">F848</strain>
    </source>
</reference>
<reference evidence="2 3" key="1">
    <citation type="submission" date="2019-12" db="EMBL/GenBank/DDBJ databases">
        <authorList>
            <consortium name="NARMS: The National Antimicrobial Resistance Monitoring System"/>
        </authorList>
    </citation>
    <scope>NUCLEOTIDE SEQUENCE [LARGE SCALE GENOMIC DNA]</scope>
    <source>
        <strain evidence="2 3">CVM N19EC0189</strain>
    </source>
</reference>
<sequence>MDFFLPVISKDLFHENFRRVLLKNDQLAQALFNQWANGFVDRDNKIIKEFQTSFNSTFWEVYLYAVLKNYGLDVNFNFSTPDFCISDSDFVIEATTANAARDKTPEWEKNYTPEEMVKLNRFGELNREAIIRLSSAITQKDRKYNSSYSKLDHVKGKAFVLAVAPFEQPYFNLQYDRAIRAVLYSDYVNEDAYLDNPELYPEGPPNQHLDYITKDNGTEVPLGFFCDNQYENISAIIFNCNATWGKVVALANKNNPNGQISSVWAVPPEGKPKGIICKPSEYNENILDGLMIFHNPYAKNPLSPHVFRSDRVVQFIPDHKTMMLQVENYNNCLHSRSVIVANFI</sequence>
<dbReference type="AlphaFoldDB" id="A0A377NRT8"/>
<organism evidence="2 3">
    <name type="scientific">Escherichia coli</name>
    <dbReference type="NCBI Taxonomy" id="562"/>
    <lineage>
        <taxon>Bacteria</taxon>
        <taxon>Pseudomonadati</taxon>
        <taxon>Pseudomonadota</taxon>
        <taxon>Gammaproteobacteria</taxon>
        <taxon>Enterobacterales</taxon>
        <taxon>Enterobacteriaceae</taxon>
        <taxon>Escherichia</taxon>
    </lineage>
</organism>
<dbReference type="EMBL" id="AASVQO010000006">
    <property type="protein sequence ID" value="EFH3673503.1"/>
    <property type="molecule type" value="Genomic_DNA"/>
</dbReference>
<name>A0A377NRT8_ECOLX</name>
<dbReference type="EMBL" id="CAUZHL010000005">
    <property type="protein sequence ID" value="CAK1213097.1"/>
    <property type="molecule type" value="Genomic_DNA"/>
</dbReference>
<comment type="caution">
    <text evidence="2">The sequence shown here is derived from an EMBL/GenBank/DDBJ whole genome shotgun (WGS) entry which is preliminary data.</text>
</comment>
<gene>
    <name evidence="2" type="ORF">F9461_09745</name>
    <name evidence="1" type="ORF">FGAF848_35400</name>
</gene>
<evidence type="ECO:0000313" key="1">
    <source>
        <dbReference type="EMBL" id="CAK1213097.1"/>
    </source>
</evidence>
<protein>
    <recommendedName>
        <fullName evidence="4">Glycosaminoglycan attachment site</fullName>
    </recommendedName>
</protein>
<dbReference type="Proteomes" id="UP000534496">
    <property type="component" value="Unassembled WGS sequence"/>
</dbReference>
<evidence type="ECO:0000313" key="3">
    <source>
        <dbReference type="Proteomes" id="UP000534496"/>
    </source>
</evidence>
<proteinExistence type="predicted"/>
<evidence type="ECO:0000313" key="2">
    <source>
        <dbReference type="EMBL" id="EFH3673503.1"/>
    </source>
</evidence>
<dbReference type="Proteomes" id="UP001190091">
    <property type="component" value="Unassembled WGS sequence"/>
</dbReference>
<evidence type="ECO:0008006" key="4">
    <source>
        <dbReference type="Google" id="ProtNLM"/>
    </source>
</evidence>
<dbReference type="RefSeq" id="WP_000345320.1">
    <property type="nucleotide sequence ID" value="NZ_BFLF01000016.1"/>
</dbReference>